<proteinExistence type="predicted"/>
<accession>A0ABD6E5U4</accession>
<protein>
    <submittedName>
        <fullName evidence="2">Uncharacterized protein</fullName>
    </submittedName>
</protein>
<gene>
    <name evidence="2" type="ORF">AB6A40_001719</name>
</gene>
<keyword evidence="3" id="KW-1185">Reference proteome</keyword>
<evidence type="ECO:0000313" key="3">
    <source>
        <dbReference type="Proteomes" id="UP001608902"/>
    </source>
</evidence>
<evidence type="ECO:0000313" key="2">
    <source>
        <dbReference type="EMBL" id="MFH4975010.1"/>
    </source>
</evidence>
<sequence length="264" mass="30253">MCGLRTVWLHLIFVFVCLVVESRWTEQDEARRIEQLMEAERKEFMLEQSVQAMIDEPLSLKDDSSMGTVFSSSSIDSQLKHSPHSQLSLSQQDGWVVNERDRERIKGNWCFYCASPPTTIKAGMRKAIEELLRIRRTSYPFDAVNPQCSRPSNISELQTEHCQHQYCQTLIITDHDTGSAITLRGCAEKFGAINEEILRRRGDNVCLRLHDQLDIQECICKHRKYCYGGAERSDLLSAATINAHPANTYIPMFFISLSVFLSQT</sequence>
<dbReference type="EMBL" id="JBGFUD010000671">
    <property type="protein sequence ID" value="MFH4975010.1"/>
    <property type="molecule type" value="Genomic_DNA"/>
</dbReference>
<name>A0ABD6E5U4_9BILA</name>
<dbReference type="Proteomes" id="UP001608902">
    <property type="component" value="Unassembled WGS sequence"/>
</dbReference>
<reference evidence="2 3" key="1">
    <citation type="submission" date="2024-08" db="EMBL/GenBank/DDBJ databases">
        <title>Gnathostoma spinigerum genome.</title>
        <authorList>
            <person name="Gonzalez-Bertolin B."/>
            <person name="Monzon S."/>
            <person name="Zaballos A."/>
            <person name="Jimenez P."/>
            <person name="Dekumyoy P."/>
            <person name="Varona S."/>
            <person name="Cuesta I."/>
            <person name="Sumanam S."/>
            <person name="Adisakwattana P."/>
            <person name="Gasser R.B."/>
            <person name="Hernandez-Gonzalez A."/>
            <person name="Young N.D."/>
            <person name="Perteguer M.J."/>
        </authorList>
    </citation>
    <scope>NUCLEOTIDE SEQUENCE [LARGE SCALE GENOMIC DNA]</scope>
    <source>
        <strain evidence="2">AL3</strain>
        <tissue evidence="2">Liver</tissue>
    </source>
</reference>
<evidence type="ECO:0000256" key="1">
    <source>
        <dbReference type="SAM" id="SignalP"/>
    </source>
</evidence>
<feature type="chain" id="PRO_5044778141" evidence="1">
    <location>
        <begin position="23"/>
        <end position="264"/>
    </location>
</feature>
<feature type="signal peptide" evidence="1">
    <location>
        <begin position="1"/>
        <end position="22"/>
    </location>
</feature>
<keyword evidence="1" id="KW-0732">Signal</keyword>
<organism evidence="2 3">
    <name type="scientific">Gnathostoma spinigerum</name>
    <dbReference type="NCBI Taxonomy" id="75299"/>
    <lineage>
        <taxon>Eukaryota</taxon>
        <taxon>Metazoa</taxon>
        <taxon>Ecdysozoa</taxon>
        <taxon>Nematoda</taxon>
        <taxon>Chromadorea</taxon>
        <taxon>Rhabditida</taxon>
        <taxon>Spirurina</taxon>
        <taxon>Gnathostomatomorpha</taxon>
        <taxon>Gnathostomatoidea</taxon>
        <taxon>Gnathostomatidae</taxon>
        <taxon>Gnathostoma</taxon>
    </lineage>
</organism>
<comment type="caution">
    <text evidence="2">The sequence shown here is derived from an EMBL/GenBank/DDBJ whole genome shotgun (WGS) entry which is preliminary data.</text>
</comment>
<dbReference type="AlphaFoldDB" id="A0ABD6E5U4"/>